<accession>G4TUD3</accession>
<feature type="compositionally biased region" description="Basic and acidic residues" evidence="1">
    <location>
        <begin position="17"/>
        <end position="26"/>
    </location>
</feature>
<dbReference type="HOGENOM" id="CLU_2513480_0_0_1"/>
<dbReference type="Proteomes" id="UP000007148">
    <property type="component" value="Unassembled WGS sequence"/>
</dbReference>
<evidence type="ECO:0000313" key="2">
    <source>
        <dbReference type="EMBL" id="CCA74926.1"/>
    </source>
</evidence>
<evidence type="ECO:0000313" key="3">
    <source>
        <dbReference type="Proteomes" id="UP000007148"/>
    </source>
</evidence>
<feature type="region of interest" description="Disordered" evidence="1">
    <location>
        <begin position="1"/>
        <end position="42"/>
    </location>
</feature>
<feature type="region of interest" description="Disordered" evidence="1">
    <location>
        <begin position="64"/>
        <end position="85"/>
    </location>
</feature>
<name>G4TUD3_SERID</name>
<dbReference type="InParanoid" id="G4TUD3"/>
<reference evidence="2 3" key="1">
    <citation type="journal article" date="2011" name="PLoS Pathog.">
        <title>Endophytic Life Strategies Decoded by Genome and Transcriptome Analyses of the Mutualistic Root Symbiont Piriformospora indica.</title>
        <authorList>
            <person name="Zuccaro A."/>
            <person name="Lahrmann U."/>
            <person name="Guldener U."/>
            <person name="Langen G."/>
            <person name="Pfiffi S."/>
            <person name="Biedenkopf D."/>
            <person name="Wong P."/>
            <person name="Samans B."/>
            <person name="Grimm C."/>
            <person name="Basiewicz M."/>
            <person name="Murat C."/>
            <person name="Martin F."/>
            <person name="Kogel K.H."/>
        </authorList>
    </citation>
    <scope>NUCLEOTIDE SEQUENCE [LARGE SCALE GENOMIC DNA]</scope>
    <source>
        <strain evidence="2 3">DSM 11827</strain>
    </source>
</reference>
<gene>
    <name evidence="2" type="ORF">PIIN_08896</name>
</gene>
<comment type="caution">
    <text evidence="2">The sequence shown here is derived from an EMBL/GenBank/DDBJ whole genome shotgun (WGS) entry which is preliminary data.</text>
</comment>
<dbReference type="EMBL" id="CAFZ01000373">
    <property type="protein sequence ID" value="CCA74926.1"/>
    <property type="molecule type" value="Genomic_DNA"/>
</dbReference>
<proteinExistence type="predicted"/>
<organism evidence="2 3">
    <name type="scientific">Serendipita indica (strain DSM 11827)</name>
    <name type="common">Root endophyte fungus</name>
    <name type="synonym">Piriformospora indica</name>
    <dbReference type="NCBI Taxonomy" id="1109443"/>
    <lineage>
        <taxon>Eukaryota</taxon>
        <taxon>Fungi</taxon>
        <taxon>Dikarya</taxon>
        <taxon>Basidiomycota</taxon>
        <taxon>Agaricomycotina</taxon>
        <taxon>Agaricomycetes</taxon>
        <taxon>Sebacinales</taxon>
        <taxon>Serendipitaceae</taxon>
        <taxon>Serendipita</taxon>
    </lineage>
</organism>
<sequence>MALHPQVEFSRGSSSYQEEKETDLGNRWRPNRGGERGAPGATAATGIAHRIVSDDMAHGGLRACTSTDSHSACRPRRRQIDQVGI</sequence>
<protein>
    <submittedName>
        <fullName evidence="2">Uncharacterized protein</fullName>
    </submittedName>
</protein>
<keyword evidence="3" id="KW-1185">Reference proteome</keyword>
<evidence type="ECO:0000256" key="1">
    <source>
        <dbReference type="SAM" id="MobiDB-lite"/>
    </source>
</evidence>
<dbReference type="AlphaFoldDB" id="G4TUD3"/>